<evidence type="ECO:0000313" key="1">
    <source>
        <dbReference type="EMBL" id="TCP20747.1"/>
    </source>
</evidence>
<dbReference type="Pfam" id="PF14305">
    <property type="entry name" value="ATPgrasp_TupA"/>
    <property type="match status" value="1"/>
</dbReference>
<name>A0A4R2NH97_RHOAD</name>
<dbReference type="SUPFAM" id="SSF56059">
    <property type="entry name" value="Glutathione synthetase ATP-binding domain-like"/>
    <property type="match status" value="1"/>
</dbReference>
<dbReference type="EMBL" id="SLXL01000017">
    <property type="protein sequence ID" value="TCP20747.1"/>
    <property type="molecule type" value="Genomic_DNA"/>
</dbReference>
<organism evidence="1 2">
    <name type="scientific">Rhodovulum adriaticum</name>
    <name type="common">Rhodopseudomonas adriatica</name>
    <dbReference type="NCBI Taxonomy" id="35804"/>
    <lineage>
        <taxon>Bacteria</taxon>
        <taxon>Pseudomonadati</taxon>
        <taxon>Pseudomonadota</taxon>
        <taxon>Alphaproteobacteria</taxon>
        <taxon>Rhodobacterales</taxon>
        <taxon>Paracoccaceae</taxon>
        <taxon>Rhodovulum</taxon>
    </lineage>
</organism>
<gene>
    <name evidence="1" type="ORF">EV656_11720</name>
</gene>
<sequence length="291" mass="34006">MISSVSKRIGHALEARLLSPSVYVKKDFYRRTGRRLDLAHPTTFSEKIQYLKLYNRDPDLTNLVDKIEVKNFIRNEVGEKYTIPSAAIFSGVDEINLETLPRRCVLKATHGSGWNFFIKNKDQVDLREIREFFKKWLGKSYYMYSKEWAYNGVRPRIVCEQLLLDESGNVPDDYKVFCFNGRPKYVQVDHDRFTFHKRAFFDVKWRKQPFTIGYPFSEKQIVAPVCLDEMLHVSETIAGIAPFVRVDFLVHEERPFIGELTFYPGNGMEKFMPEKWDSDLGACLDVSEINA</sequence>
<dbReference type="Proteomes" id="UP000295733">
    <property type="component" value="Unassembled WGS sequence"/>
</dbReference>
<keyword evidence="2" id="KW-1185">Reference proteome</keyword>
<proteinExistence type="predicted"/>
<evidence type="ECO:0000313" key="2">
    <source>
        <dbReference type="Proteomes" id="UP000295733"/>
    </source>
</evidence>
<reference evidence="1 2" key="1">
    <citation type="submission" date="2019-03" db="EMBL/GenBank/DDBJ databases">
        <title>Genomic Encyclopedia of Type Strains, Phase IV (KMG-IV): sequencing the most valuable type-strain genomes for metagenomic binning, comparative biology and taxonomic classification.</title>
        <authorList>
            <person name="Goeker M."/>
        </authorList>
    </citation>
    <scope>NUCLEOTIDE SEQUENCE [LARGE SCALE GENOMIC DNA]</scope>
    <source>
        <strain evidence="1 2">DSM 2781</strain>
    </source>
</reference>
<accession>A0A4R2NH97</accession>
<dbReference type="AlphaFoldDB" id="A0A4R2NH97"/>
<dbReference type="InterPro" id="IPR029465">
    <property type="entry name" value="ATPgrasp_TupA"/>
</dbReference>
<dbReference type="RefSeq" id="WP_165919023.1">
    <property type="nucleotide sequence ID" value="NZ_NRRP01000030.1"/>
</dbReference>
<protein>
    <submittedName>
        <fullName evidence="1">Teichuronopeptide biosynthesis TupA-like protein</fullName>
    </submittedName>
</protein>
<comment type="caution">
    <text evidence="1">The sequence shown here is derived from an EMBL/GenBank/DDBJ whole genome shotgun (WGS) entry which is preliminary data.</text>
</comment>